<dbReference type="SUPFAM" id="SSF51735">
    <property type="entry name" value="NAD(P)-binding Rossmann-fold domains"/>
    <property type="match status" value="1"/>
</dbReference>
<dbReference type="PANTHER" id="PTHR44196">
    <property type="entry name" value="DEHYDROGENASE/REDUCTASE SDR FAMILY MEMBER 7B"/>
    <property type="match status" value="1"/>
</dbReference>
<dbReference type="PRINTS" id="PR00081">
    <property type="entry name" value="GDHRDH"/>
</dbReference>
<dbReference type="PANTHER" id="PTHR44196:SF1">
    <property type="entry name" value="DEHYDROGENASE_REDUCTASE SDR FAMILY MEMBER 7B"/>
    <property type="match status" value="1"/>
</dbReference>
<comment type="caution">
    <text evidence="3">The sequence shown here is derived from an EMBL/GenBank/DDBJ whole genome shotgun (WGS) entry which is preliminary data.</text>
</comment>
<keyword evidence="2" id="KW-0560">Oxidoreductase</keyword>
<protein>
    <submittedName>
        <fullName evidence="3">Secondary metabolism biosynthetic enzyme</fullName>
    </submittedName>
</protein>
<reference evidence="3 4" key="1">
    <citation type="journal article" date="2023" name="bioRxiv">
        <title>High-quality genome assemblies of four members of thePodospora anserinaspecies complex.</title>
        <authorList>
            <person name="Ament-Velasquez S.L."/>
            <person name="Vogan A.A."/>
            <person name="Wallerman O."/>
            <person name="Hartmann F."/>
            <person name="Gautier V."/>
            <person name="Silar P."/>
            <person name="Giraud T."/>
            <person name="Johannesson H."/>
        </authorList>
    </citation>
    <scope>NUCLEOTIDE SEQUENCE [LARGE SCALE GENOMIC DNA]</scope>
    <source>
        <strain evidence="3 4">CBS 112042</strain>
    </source>
</reference>
<dbReference type="EMBL" id="JAFFGZ010000008">
    <property type="protein sequence ID" value="KAK4641206.1"/>
    <property type="molecule type" value="Genomic_DNA"/>
</dbReference>
<dbReference type="InterPro" id="IPR036291">
    <property type="entry name" value="NAD(P)-bd_dom_sf"/>
</dbReference>
<evidence type="ECO:0000256" key="1">
    <source>
        <dbReference type="ARBA" id="ARBA00006484"/>
    </source>
</evidence>
<comment type="similarity">
    <text evidence="1">Belongs to the short-chain dehydrogenases/reductases (SDR) family.</text>
</comment>
<evidence type="ECO:0000256" key="2">
    <source>
        <dbReference type="ARBA" id="ARBA00023002"/>
    </source>
</evidence>
<evidence type="ECO:0000313" key="3">
    <source>
        <dbReference type="EMBL" id="KAK4641206.1"/>
    </source>
</evidence>
<accession>A0ABR0FB46</accession>
<sequence>MSFRINTILILGAGGGIGKPTARRFHSLGKKVIVTGREQDRERLEQIVNELEGLEYRIWDLTQLDSLQPQVDGILRHFPKLDTVFVNAGIQNHYGVFQNPPPNLAQEAIQELTTNLVAPILVAQAFAAHLLSLAKQDIKTNIFLTSSSLEYFPVPFYPTYCPSKAGVASFCKILRWQLEATGVKGMSVVEVAPPYVDTPLNAHHREQTDALQGGPEKAVQPMPLGEYIDKFFDLLENTKEDGSISDEIGVGFGGQGQKVWKQGYESLLRGSGMTD</sequence>
<dbReference type="Gene3D" id="3.40.50.720">
    <property type="entry name" value="NAD(P)-binding Rossmann-like Domain"/>
    <property type="match status" value="1"/>
</dbReference>
<organism evidence="3 4">
    <name type="scientific">Podospora bellae-mahoneyi</name>
    <dbReference type="NCBI Taxonomy" id="2093777"/>
    <lineage>
        <taxon>Eukaryota</taxon>
        <taxon>Fungi</taxon>
        <taxon>Dikarya</taxon>
        <taxon>Ascomycota</taxon>
        <taxon>Pezizomycotina</taxon>
        <taxon>Sordariomycetes</taxon>
        <taxon>Sordariomycetidae</taxon>
        <taxon>Sordariales</taxon>
        <taxon>Podosporaceae</taxon>
        <taxon>Podospora</taxon>
    </lineage>
</organism>
<dbReference type="Pfam" id="PF00106">
    <property type="entry name" value="adh_short"/>
    <property type="match status" value="1"/>
</dbReference>
<gene>
    <name evidence="3" type="ORF">QC761_610310</name>
</gene>
<dbReference type="GeneID" id="87900924"/>
<evidence type="ECO:0000313" key="4">
    <source>
        <dbReference type="Proteomes" id="UP001322138"/>
    </source>
</evidence>
<dbReference type="Proteomes" id="UP001322138">
    <property type="component" value="Unassembled WGS sequence"/>
</dbReference>
<keyword evidence="4" id="KW-1185">Reference proteome</keyword>
<name>A0ABR0FB46_9PEZI</name>
<dbReference type="RefSeq" id="XP_062730182.1">
    <property type="nucleotide sequence ID" value="XM_062881442.1"/>
</dbReference>
<dbReference type="InterPro" id="IPR002347">
    <property type="entry name" value="SDR_fam"/>
</dbReference>
<proteinExistence type="inferred from homology"/>